<feature type="domain" description="CBM6" evidence="3">
    <location>
        <begin position="1326"/>
        <end position="1470"/>
    </location>
</feature>
<dbReference type="Proteomes" id="UP000588604">
    <property type="component" value="Unassembled WGS sequence"/>
</dbReference>
<keyword evidence="1" id="KW-0732">Signal</keyword>
<dbReference type="PANTHER" id="PTHR36453">
    <property type="entry name" value="SECRETED PROTEIN-RELATED"/>
    <property type="match status" value="1"/>
</dbReference>
<dbReference type="InterPro" id="IPR006626">
    <property type="entry name" value="PbH1"/>
</dbReference>
<dbReference type="InterPro" id="IPR039448">
    <property type="entry name" value="Beta_helix"/>
</dbReference>
<gene>
    <name evidence="4" type="ORF">FHS59_003545</name>
</gene>
<evidence type="ECO:0000256" key="2">
    <source>
        <dbReference type="SAM" id="Phobius"/>
    </source>
</evidence>
<dbReference type="Pfam" id="PF13229">
    <property type="entry name" value="Beta_helix"/>
    <property type="match status" value="1"/>
</dbReference>
<dbReference type="Pfam" id="PF18962">
    <property type="entry name" value="Por_Secre_tail"/>
    <property type="match status" value="1"/>
</dbReference>
<dbReference type="EMBL" id="JACIJO010000003">
    <property type="protein sequence ID" value="MBB6327902.1"/>
    <property type="molecule type" value="Genomic_DNA"/>
</dbReference>
<name>A0A841MHZ3_9BACT</name>
<dbReference type="Gene3D" id="2.60.120.260">
    <property type="entry name" value="Galactose-binding domain-like"/>
    <property type="match status" value="2"/>
</dbReference>
<dbReference type="Pfam" id="PF03422">
    <property type="entry name" value="CBM_6"/>
    <property type="match status" value="2"/>
</dbReference>
<dbReference type="InterPro" id="IPR006584">
    <property type="entry name" value="Cellulose-bd_IV"/>
</dbReference>
<dbReference type="InterPro" id="IPR008979">
    <property type="entry name" value="Galactose-bd-like_sf"/>
</dbReference>
<organism evidence="4 5">
    <name type="scientific">Algoriphagus iocasae</name>
    <dbReference type="NCBI Taxonomy" id="1836499"/>
    <lineage>
        <taxon>Bacteria</taxon>
        <taxon>Pseudomonadati</taxon>
        <taxon>Bacteroidota</taxon>
        <taxon>Cytophagia</taxon>
        <taxon>Cytophagales</taxon>
        <taxon>Cyclobacteriaceae</taxon>
        <taxon>Algoriphagus</taxon>
    </lineage>
</organism>
<dbReference type="InterPro" id="IPR011050">
    <property type="entry name" value="Pectin_lyase_fold/virulence"/>
</dbReference>
<comment type="caution">
    <text evidence="4">The sequence shown here is derived from an EMBL/GenBank/DDBJ whole genome shotgun (WGS) entry which is preliminary data.</text>
</comment>
<dbReference type="SUPFAM" id="SSF49785">
    <property type="entry name" value="Galactose-binding domain-like"/>
    <property type="match status" value="2"/>
</dbReference>
<dbReference type="Gene3D" id="2.160.20.10">
    <property type="entry name" value="Single-stranded right-handed beta-helix, Pectin lyase-like"/>
    <property type="match status" value="2"/>
</dbReference>
<reference evidence="4 5" key="1">
    <citation type="submission" date="2020-08" db="EMBL/GenBank/DDBJ databases">
        <title>Genomic Encyclopedia of Type Strains, Phase IV (KMG-IV): sequencing the most valuable type-strain genomes for metagenomic binning, comparative biology and taxonomic classification.</title>
        <authorList>
            <person name="Goeker M."/>
        </authorList>
    </citation>
    <scope>NUCLEOTIDE SEQUENCE [LARGE SCALE GENOMIC DNA]</scope>
    <source>
        <strain evidence="4 5">DSM 102044</strain>
    </source>
</reference>
<dbReference type="InterPro" id="IPR013783">
    <property type="entry name" value="Ig-like_fold"/>
</dbReference>
<dbReference type="InterPro" id="IPR005084">
    <property type="entry name" value="CBM6"/>
</dbReference>
<dbReference type="Pfam" id="PF17957">
    <property type="entry name" value="Big_7"/>
    <property type="match status" value="13"/>
</dbReference>
<dbReference type="InterPro" id="IPR022409">
    <property type="entry name" value="PKD/Chitinase_dom"/>
</dbReference>
<dbReference type="RefSeq" id="WP_184496648.1">
    <property type="nucleotide sequence ID" value="NZ_JACIJO010000003.1"/>
</dbReference>
<dbReference type="PANTHER" id="PTHR36453:SF1">
    <property type="entry name" value="RIGHT HANDED BETA HELIX DOMAIN-CONTAINING PROTEIN"/>
    <property type="match status" value="1"/>
</dbReference>
<dbReference type="Gene3D" id="2.60.40.10">
    <property type="entry name" value="Immunoglobulins"/>
    <property type="match status" value="13"/>
</dbReference>
<protein>
    <submittedName>
        <fullName evidence="4">Chitodextrinase</fullName>
    </submittedName>
</protein>
<feature type="domain" description="CBM6" evidence="3">
    <location>
        <begin position="881"/>
        <end position="1025"/>
    </location>
</feature>
<evidence type="ECO:0000256" key="1">
    <source>
        <dbReference type="ARBA" id="ARBA00022729"/>
    </source>
</evidence>
<feature type="transmembrane region" description="Helical" evidence="2">
    <location>
        <begin position="12"/>
        <end position="31"/>
    </location>
</feature>
<keyword evidence="2" id="KW-0812">Transmembrane</keyword>
<evidence type="ECO:0000313" key="5">
    <source>
        <dbReference type="Proteomes" id="UP000588604"/>
    </source>
</evidence>
<evidence type="ECO:0000313" key="4">
    <source>
        <dbReference type="EMBL" id="MBB6327902.1"/>
    </source>
</evidence>
<sequence length="2314" mass="246611">MDKLFTYLGRMIIFALMLMVCSFSNATTYYFSSSIGDDARSNIQAQNENTPWKSIQKLNSIFSNLQPGDKILFKSGDTFHGSININKSGTSGAPITFGSYGSGEKPILTGFKEITNWVSLGGNIYEAQIPEINNSLNTVLVDDVLQAMGRYPNDNANNGGYLTIDSFSGGTIGSSGMQAPASMSGGEIVIRKNNWIIDRHYINWQSGSSVNYNPAGSSYSPTIGFGFFIQNHPATLDKHGEWYYNKATKKLSIYYLGNPALASIKAATVDRVINTLNSASHIRFNNLTIQGSNENLINLDKSTNFTIENSQLEYVGKNAINTLFSINLNVSNSLIENALNGGINLGWGDRGAVVRNSTFSKIHAIAGMGQSADSQGNGIFMSETSSDVLVEYSTFLENGYNAIYFDGNNITVKNNFIDTFCFVKDDGGGIYTFTGPRNTTFINRKITNNIIVNGIGAVAGTKPYGANDFPYVEGIYLDLFANGIEIDGNTIGNVKSKGIFVNNCRNVSITNNKIFNTGYSIFITSDYTDNLTRNITMKNNEFLNKASNQLHMYVRSKVNTLGQMGDFDNNVYSRPVNDNNAFNLQTPGKNGLIDLHVWKDSYGLDINSTKSTAAFDSNKLGIDDFILFDYNYSNSAKSIPLSGTYVDLRGKILSGSVSVPAYSSVLLLKTEAGTPAENKAPTVSITAPSANAQFNQGDNISITADATDSDGTISKVDFYNGNTLLGTDSSSPYSIAWSNLPVGTFSLTAKATDNKGSVTVSEPRTINIIENGNKAPVVNINITSSNTQLTKGDNITITANATDSDGTLAKVDFYNGTTLLGTDTTSPYSFDWSNLPSGSFSLTAKATDNKGTVSVSDAITINVVENVTRSPFNGIIAVIPGIVEAENYDVGGQGITYSDVDSGNTGIVYRTDDVDIHPAAEGGFTVGWMNLTEWLEYTVNVTTEGSYDLDARVAALEEGGIFHIEFDGIDVTGPLKVPATGGWDSWSSITKSDINLPAGKHVLRFVLDSNGPNGYFGNLNSMKFILSNIEPKVTITAPSTNAQLTQGDNITITANATDSDGTIAKVEFYNGTTLLGTDTTSPYSFAWANLPVGSISLTAKATDNEGSVSVSGAVNINVVQKANVAPLVSITAPSTNAQLTQGDNITITANATDSDGTIAKVEFYNGNNLLGTDTSAPYSFVWSNLPVGSFSLTVKATDNKGSNTVSETVNMNVNEKGNTAPIVNITAPSTNAQLTQGDKITITANATDSDGTIAKVEFYNGNNLLGTDTSAPYSFDWSNLPAGSLTLTAKATDNKGSVAVSGAIIINVVENVTRSPYNGIIAVIPGTVEAENYDVGGQGITYSDVDTGNTGTDYRSDDVDIHAAAEGGFTVGWMNLTEWLEYTVNVTTEGAYDLDARVAAPEAGGTFHIECDGIDVTGPLNVPATGGWDTWGSVNKSGIKLPAGKHVLRFVLDSNGQNGYFGNLNSLRFSVQNIGPTVNITSPGSNAQLTQGDNITITANATDADGTITKVDFYNGNTLLGTDSSAPYSFTWANLPVGSISLTAKATDNKGTVTVSEAVNINVVEKANVAPLVSITAPSTNAQLTQGDNITITANATDADGTIAKVEFYKGNTLLGTDTSAPYSFVWSNLPVGSFSLTAKATDNKGSVTVSGAVNINVNEKGNIAPLVSITAPSTNAQLTQGDNITITANATDADGTIAKVEFYKGNTLLGTDTSAPYSFVWSNLPAGSFSLTAKATDNKGSVTVSGAVNINVVEKANVAPLVSITAPSTNAQLTQGDNITITANATDADGTIAKVEFYKGNTLLGSDTSAPYSFVWSNLPAGSFSLTAKATDNKGSVTVSGAVNINVVEKANVAPVVSITAPSTNAQLNQGDNITITANATDADGTIAKVEFYNGSTLLGTDTSAPYSFDWSNLPAGSFSLTAKATDNKGMSTTSSAITINVKEVIIPEIIIITPVQNQEFEEGTEIEIMVMFEGSDESVKLVEYYSGNQLIGSSNTSPFSFTWLTPTLGQHTITAKAIGDDHNRYKISESISILVKEKSESVFRISDPIKDAVFNAGELINIKVEIPENSKPIMRVDFYRGNIRMGSSTSAPYDYFWNNSPQGDHNLSAQLIFMDGSKLISSVVPIKVLKRNQAVVKLISSNNLKEIKTGENIDLKVEILEFDEKVEFVEYLLDGEKLGNSNTYPFNFTWHNIPEGDHQLVAKAIAKNGMSVTSEPTILSARKDINSVRLEYVIGPNPTTEFLNVIFTNLDGVYDFEFRVISMNGIVQKTFNAQAENSKVTIDVSNLINGVYVLQVIANGNNISSKKFIIKK</sequence>
<dbReference type="PROSITE" id="PS51175">
    <property type="entry name" value="CBM6"/>
    <property type="match status" value="2"/>
</dbReference>
<keyword evidence="2" id="KW-0472">Membrane</keyword>
<dbReference type="CDD" id="cd04080">
    <property type="entry name" value="CBM6_cellulase-like"/>
    <property type="match status" value="2"/>
</dbReference>
<dbReference type="InterPro" id="IPR026444">
    <property type="entry name" value="Secre_tail"/>
</dbReference>
<evidence type="ECO:0000259" key="3">
    <source>
        <dbReference type="PROSITE" id="PS51175"/>
    </source>
</evidence>
<dbReference type="SMART" id="SM00710">
    <property type="entry name" value="PbH1"/>
    <property type="match status" value="8"/>
</dbReference>
<keyword evidence="5" id="KW-1185">Reference proteome</keyword>
<dbReference type="SUPFAM" id="SSF51126">
    <property type="entry name" value="Pectin lyase-like"/>
    <property type="match status" value="2"/>
</dbReference>
<proteinExistence type="predicted"/>
<dbReference type="GO" id="GO:0030246">
    <property type="term" value="F:carbohydrate binding"/>
    <property type="evidence" value="ECO:0007669"/>
    <property type="project" value="InterPro"/>
</dbReference>
<keyword evidence="2" id="KW-1133">Transmembrane helix</keyword>
<dbReference type="SMART" id="SM00089">
    <property type="entry name" value="PKD"/>
    <property type="match status" value="10"/>
</dbReference>
<dbReference type="SMART" id="SM00606">
    <property type="entry name" value="CBD_IV"/>
    <property type="match status" value="2"/>
</dbReference>
<dbReference type="InterPro" id="IPR012334">
    <property type="entry name" value="Pectin_lyas_fold"/>
</dbReference>
<dbReference type="NCBIfam" id="TIGR04183">
    <property type="entry name" value="Por_Secre_tail"/>
    <property type="match status" value="1"/>
</dbReference>
<accession>A0A841MHZ3</accession>